<feature type="coiled-coil region" evidence="14">
    <location>
        <begin position="210"/>
        <end position="237"/>
    </location>
</feature>
<dbReference type="GO" id="GO:0005737">
    <property type="term" value="C:cytoplasm"/>
    <property type="evidence" value="ECO:0007669"/>
    <property type="project" value="UniProtKB-SubCell"/>
</dbReference>
<keyword evidence="12" id="KW-0418">Kinase</keyword>
<keyword evidence="17" id="KW-1185">Reference proteome</keyword>
<dbReference type="InterPro" id="IPR029016">
    <property type="entry name" value="GAF-like_dom_sf"/>
</dbReference>
<dbReference type="PANTHER" id="PTHR46244">
    <property type="entry name" value="PHOSPHOENOLPYRUVATE-PROTEIN PHOSPHOTRANSFERASE"/>
    <property type="match status" value="1"/>
</dbReference>
<name>A0A8I1GBU8_9HYPH</name>
<evidence type="ECO:0000256" key="7">
    <source>
        <dbReference type="ARBA" id="ARBA00022490"/>
    </source>
</evidence>
<comment type="catalytic activity">
    <reaction evidence="1">
        <text>L-histidyl-[protein] + phosphoenolpyruvate = N(pros)-phospho-L-histidyl-[protein] + pyruvate</text>
        <dbReference type="Rhea" id="RHEA:23880"/>
        <dbReference type="Rhea" id="RHEA-COMP:9745"/>
        <dbReference type="Rhea" id="RHEA-COMP:9746"/>
        <dbReference type="ChEBI" id="CHEBI:15361"/>
        <dbReference type="ChEBI" id="CHEBI:29979"/>
        <dbReference type="ChEBI" id="CHEBI:58702"/>
        <dbReference type="ChEBI" id="CHEBI:64837"/>
        <dbReference type="EC" id="2.7.3.9"/>
    </reaction>
</comment>
<dbReference type="SMART" id="SM00065">
    <property type="entry name" value="GAF"/>
    <property type="match status" value="1"/>
</dbReference>
<gene>
    <name evidence="16" type="primary">ptsP</name>
    <name evidence="16" type="ORF">JDN41_00850</name>
</gene>
<proteinExistence type="inferred from homology"/>
<dbReference type="PRINTS" id="PR01736">
    <property type="entry name" value="PHPHTRNFRASE"/>
</dbReference>
<comment type="cofactor">
    <cofactor evidence="2">
        <name>Mg(2+)</name>
        <dbReference type="ChEBI" id="CHEBI:18420"/>
    </cofactor>
</comment>
<evidence type="ECO:0000256" key="6">
    <source>
        <dbReference type="ARBA" id="ARBA00022448"/>
    </source>
</evidence>
<dbReference type="EC" id="2.7.3.9" evidence="5"/>
<dbReference type="InterPro" id="IPR036637">
    <property type="entry name" value="Phosphohistidine_dom_sf"/>
</dbReference>
<evidence type="ECO:0000256" key="10">
    <source>
        <dbReference type="ARBA" id="ARBA00022683"/>
    </source>
</evidence>
<dbReference type="AlphaFoldDB" id="A0A8I1GBU8"/>
<dbReference type="Pfam" id="PF05524">
    <property type="entry name" value="PEP-utilisers_N"/>
    <property type="match status" value="1"/>
</dbReference>
<accession>A0A8I1GBU8</accession>
<evidence type="ECO:0000256" key="5">
    <source>
        <dbReference type="ARBA" id="ARBA00012232"/>
    </source>
</evidence>
<dbReference type="Pfam" id="PF02896">
    <property type="entry name" value="PEP-utilizers_C"/>
    <property type="match status" value="1"/>
</dbReference>
<dbReference type="RefSeq" id="WP_037234941.1">
    <property type="nucleotide sequence ID" value="NZ_JAEMUK010000002.1"/>
</dbReference>
<dbReference type="GO" id="GO:0008965">
    <property type="term" value="F:phosphoenolpyruvate-protein phosphotransferase activity"/>
    <property type="evidence" value="ECO:0007669"/>
    <property type="project" value="UniProtKB-EC"/>
</dbReference>
<keyword evidence="8" id="KW-0762">Sugar transport</keyword>
<dbReference type="SUPFAM" id="SSF55781">
    <property type="entry name" value="GAF domain-like"/>
    <property type="match status" value="1"/>
</dbReference>
<dbReference type="PANTHER" id="PTHR46244:SF6">
    <property type="entry name" value="PHOSPHOENOLPYRUVATE-PROTEIN PHOSPHOTRANSFERASE"/>
    <property type="match status" value="1"/>
</dbReference>
<dbReference type="InterPro" id="IPR040442">
    <property type="entry name" value="Pyrv_kinase-like_dom_sf"/>
</dbReference>
<keyword evidence="13" id="KW-0460">Magnesium</keyword>
<evidence type="ECO:0000259" key="15">
    <source>
        <dbReference type="SMART" id="SM00065"/>
    </source>
</evidence>
<keyword evidence="10" id="KW-0598">Phosphotransferase system</keyword>
<dbReference type="Gene3D" id="3.50.30.10">
    <property type="entry name" value="Phosphohistidine domain"/>
    <property type="match status" value="1"/>
</dbReference>
<dbReference type="Gene3D" id="3.20.20.60">
    <property type="entry name" value="Phosphoenolpyruvate-binding domains"/>
    <property type="match status" value="1"/>
</dbReference>
<keyword evidence="9 16" id="KW-0808">Transferase</keyword>
<dbReference type="InterPro" id="IPR006318">
    <property type="entry name" value="PTS_EI-like"/>
</dbReference>
<dbReference type="SUPFAM" id="SSF52009">
    <property type="entry name" value="Phosphohistidine domain"/>
    <property type="match status" value="1"/>
</dbReference>
<dbReference type="InterPro" id="IPR003018">
    <property type="entry name" value="GAF"/>
</dbReference>
<evidence type="ECO:0000256" key="14">
    <source>
        <dbReference type="SAM" id="Coils"/>
    </source>
</evidence>
<protein>
    <recommendedName>
        <fullName evidence="5">phosphoenolpyruvate--protein phosphotransferase</fullName>
        <ecNumber evidence="5">2.7.3.9</ecNumber>
    </recommendedName>
</protein>
<sequence length="750" mass="83450">MPWTQRPPWVLIRSLRAIMASASEPQAKLDSIVKVIASNMIAEVSSIYVRLPDESLELFATEGLKKEAVHALRMKKGEGLVGLIADWGQPINLPDAQKHPSFSYKPETGEENYHSFLGVPIVRERRTIGVLTVQNKIERRYTTEEVEALETTAMVLAELIGSGAFAGAVSHSPGRRETSVTIKGTPLADGLALGHIALHEPRPVVLKFFADNIPAELKRLEDALERLKDDIKRHLEHEDSPQDSEHQAVLEAVQMLANDKGWARRMRDAVMAGLTAEAAVERVQQNMRTQLMKVGDDFWRERSHDIDDLSTRLLRTLQGQETHVERLPNDAILVARNMGAAELLSYDPRKLRGLVIEEGGATSHVSIVARSFNLAVLVQVPDVLSIADHGDPAILDAATGQFHVRPSLELIRAYADKARFRARRQARFSKLRHVQAITKDGERVLLNMNAGLTVDLPHLYQSGADGIGLYRTELQFMVASRFPKMEEQRKTYNRILDMAGGRRVIFRSLDVGGDKVLPYLRRVKEENPALGWRAIRMSLDRPALFRTQARALMRAAAGRELSLMLPFIADVSELLGAKALIDKEVEHAKKHSHELPSEMRVGVMVEIPAILYQLDQILPLVDFISVGSNDLLQFLFAADRENDRVARRFDPLHSSALKVLREIAAKAIAHKTDFALCGEMAGRPVDAMALLGLGFRSISMAPASVGPIKAMVLSLDTKKLGEMLNGLVDGNCSTIRRELTEFARKENIDI</sequence>
<evidence type="ECO:0000256" key="8">
    <source>
        <dbReference type="ARBA" id="ARBA00022597"/>
    </source>
</evidence>
<dbReference type="InterPro" id="IPR015813">
    <property type="entry name" value="Pyrv/PenolPyrv_kinase-like_dom"/>
</dbReference>
<evidence type="ECO:0000256" key="2">
    <source>
        <dbReference type="ARBA" id="ARBA00001946"/>
    </source>
</evidence>
<evidence type="ECO:0000256" key="12">
    <source>
        <dbReference type="ARBA" id="ARBA00022777"/>
    </source>
</evidence>
<dbReference type="NCBIfam" id="TIGR01417">
    <property type="entry name" value="PTS_I_fam"/>
    <property type="match status" value="1"/>
</dbReference>
<evidence type="ECO:0000256" key="1">
    <source>
        <dbReference type="ARBA" id="ARBA00000683"/>
    </source>
</evidence>
<dbReference type="InterPro" id="IPR000121">
    <property type="entry name" value="PEP_util_C"/>
</dbReference>
<keyword evidence="6" id="KW-0813">Transport</keyword>
<comment type="subcellular location">
    <subcellularLocation>
        <location evidence="3">Cytoplasm</location>
    </subcellularLocation>
</comment>
<dbReference type="Proteomes" id="UP000623250">
    <property type="component" value="Unassembled WGS sequence"/>
</dbReference>
<evidence type="ECO:0000256" key="9">
    <source>
        <dbReference type="ARBA" id="ARBA00022679"/>
    </source>
</evidence>
<evidence type="ECO:0000313" key="17">
    <source>
        <dbReference type="Proteomes" id="UP000623250"/>
    </source>
</evidence>
<dbReference type="InterPro" id="IPR008731">
    <property type="entry name" value="PTS_EIN"/>
</dbReference>
<evidence type="ECO:0000256" key="11">
    <source>
        <dbReference type="ARBA" id="ARBA00022723"/>
    </source>
</evidence>
<evidence type="ECO:0000256" key="4">
    <source>
        <dbReference type="ARBA" id="ARBA00007837"/>
    </source>
</evidence>
<dbReference type="GO" id="GO:0009401">
    <property type="term" value="P:phosphoenolpyruvate-dependent sugar phosphotransferase system"/>
    <property type="evidence" value="ECO:0007669"/>
    <property type="project" value="UniProtKB-KW"/>
</dbReference>
<dbReference type="InterPro" id="IPR036618">
    <property type="entry name" value="PtsI_HPr-bd_sf"/>
</dbReference>
<dbReference type="Pfam" id="PF01590">
    <property type="entry name" value="GAF"/>
    <property type="match status" value="1"/>
</dbReference>
<dbReference type="InterPro" id="IPR050499">
    <property type="entry name" value="PEP-utilizing_PTS_enzyme"/>
</dbReference>
<evidence type="ECO:0000256" key="13">
    <source>
        <dbReference type="ARBA" id="ARBA00022842"/>
    </source>
</evidence>
<dbReference type="Gene3D" id="3.30.450.40">
    <property type="match status" value="1"/>
</dbReference>
<organism evidence="16 17">
    <name type="scientific">Rhodomicrobium udaipurense</name>
    <dbReference type="NCBI Taxonomy" id="1202716"/>
    <lineage>
        <taxon>Bacteria</taxon>
        <taxon>Pseudomonadati</taxon>
        <taxon>Pseudomonadota</taxon>
        <taxon>Alphaproteobacteria</taxon>
        <taxon>Hyphomicrobiales</taxon>
        <taxon>Hyphomicrobiaceae</taxon>
        <taxon>Rhodomicrobium</taxon>
    </lineage>
</organism>
<reference evidence="16 17" key="1">
    <citation type="submission" date="2020-12" db="EMBL/GenBank/DDBJ databases">
        <title>Revised draft genomes of Rhodomicrobium vannielii ATCC 17100 and Rhodomicrobium udaipurense JA643.</title>
        <authorList>
            <person name="Conners E.M."/>
            <person name="Davenport E.J."/>
            <person name="Bose A."/>
        </authorList>
    </citation>
    <scope>NUCLEOTIDE SEQUENCE [LARGE SCALE GENOMIC DNA]</scope>
    <source>
        <strain evidence="16 17">JA643</strain>
    </source>
</reference>
<dbReference type="SUPFAM" id="SSF47831">
    <property type="entry name" value="Enzyme I of the PEP:sugar phosphotransferase system HPr-binding (sub)domain"/>
    <property type="match status" value="1"/>
</dbReference>
<keyword evidence="7" id="KW-0963">Cytoplasm</keyword>
<evidence type="ECO:0000313" key="16">
    <source>
        <dbReference type="EMBL" id="MBJ7542104.1"/>
    </source>
</evidence>
<dbReference type="PROSITE" id="PS00742">
    <property type="entry name" value="PEP_ENZYMES_2"/>
    <property type="match status" value="1"/>
</dbReference>
<dbReference type="InterPro" id="IPR008279">
    <property type="entry name" value="PEP-util_enz_mobile_dom"/>
</dbReference>
<keyword evidence="14" id="KW-0175">Coiled coil</keyword>
<evidence type="ECO:0000256" key="3">
    <source>
        <dbReference type="ARBA" id="ARBA00004496"/>
    </source>
</evidence>
<dbReference type="GO" id="GO:0046872">
    <property type="term" value="F:metal ion binding"/>
    <property type="evidence" value="ECO:0007669"/>
    <property type="project" value="UniProtKB-KW"/>
</dbReference>
<dbReference type="GO" id="GO:0016301">
    <property type="term" value="F:kinase activity"/>
    <property type="evidence" value="ECO:0007669"/>
    <property type="project" value="UniProtKB-KW"/>
</dbReference>
<keyword evidence="11" id="KW-0479">Metal-binding</keyword>
<comment type="similarity">
    <text evidence="4">Belongs to the PEP-utilizing enzyme family.</text>
</comment>
<dbReference type="InterPro" id="IPR023151">
    <property type="entry name" value="PEP_util_CS"/>
</dbReference>
<dbReference type="SUPFAM" id="SSF51621">
    <property type="entry name" value="Phosphoenolpyruvate/pyruvate domain"/>
    <property type="match status" value="1"/>
</dbReference>
<dbReference type="Pfam" id="PF00391">
    <property type="entry name" value="PEP-utilizers"/>
    <property type="match status" value="1"/>
</dbReference>
<dbReference type="EMBL" id="JAEMUK010000002">
    <property type="protein sequence ID" value="MBJ7542104.1"/>
    <property type="molecule type" value="Genomic_DNA"/>
</dbReference>
<dbReference type="Gene3D" id="1.10.274.10">
    <property type="entry name" value="PtsI, HPr-binding domain"/>
    <property type="match status" value="1"/>
</dbReference>
<keyword evidence="16" id="KW-0670">Pyruvate</keyword>
<comment type="caution">
    <text evidence="16">The sequence shown here is derived from an EMBL/GenBank/DDBJ whole genome shotgun (WGS) entry which is preliminary data.</text>
</comment>
<feature type="domain" description="GAF" evidence="15">
    <location>
        <begin position="24"/>
        <end position="170"/>
    </location>
</feature>